<dbReference type="InterPro" id="IPR011042">
    <property type="entry name" value="6-blade_b-propeller_TolB-like"/>
</dbReference>
<gene>
    <name evidence="3" type="ORF">N5B56_12625</name>
</gene>
<dbReference type="InterPro" id="IPR012334">
    <property type="entry name" value="Pectin_lyas_fold"/>
</dbReference>
<sequence length="967" mass="110025">MKTSFYTGKIEDESAIYFDADHFNISNDGIVDVSDELQKAVNMVVEEYGYGIVFVPEGKYLLSKTIYIPKAVRIIGYGEKRPEFILKDNALNFNISKEDDKGHFRYLFWFVDRVVTEGTNVNANDANPGTFYSAMSNVNINLGRENDYAVAFRTHYAQHAFLAHITINVNSGMAGIYDVGNEMEDIEIVGGNYGIITTKCSPGWPFVMVDTKFENQKKAAIFTREAGLTIVRTDVKNVPQFVEVQDGFFEKLYVEDSIFKNVDKLLNIALENNSLTSIYVKNCYLEKCNVIVSYKDTENTIDNKYDCAHINEYIHGITASDEYPEKQIKDILYIGEKQIDYNVLYTDLKTLPEVKQWINVKKNGLIGDGVTDDTKVLKELIEKYTYLYFPQGEYLLTDTIKLKDDTVIIGLNPVSTKFILKDNAERFTGYGKGIAFIESGKSNILFGIGIETGGKNPRAIGLKWNGDIDSYINDVKMFGGHGNLVKGTGAFEMPYNSTRTADSNPERMWDYQYPSIVVNGGGVIKDVWSASPYVTAGITIENTDTPGKIYCMSLEHHCRHELLMNNVKNWTIYGIQTEEEVAEGEFARPIELHNCEDITFAMTYHFRTIFVNKPYDYCVKTFDCKNISFINAHNFSQMKYTIDNYLLDVNSNVEIRTWQATKIDIKGNVGRNIRITKTNEPQKLYSGFRFPDGGICNQKGDFYFVDSLDKKIYCVDGKDYKLTEIFESPYKINSVGFDTNDRIIIVGEYVIPKNATVDGKKQENILPSDSYGTSYGFWYNRDAYTIVFTLDNNGEMQPLDMVEMGKIEPDRVIYPGNRWRDGSDYKEVLGYKPEKAWIATDGKTIIPNHYDLIRSNNLSISSCGKKMYSVDEMYKRVFECTVDKNGYLINPNVIIEEGDYCVRNIKDNILVGDDDIKIYKNGKIVKSIHVASRPSTFDIGGTNKDTLFITARDGIYVAKIDLEENDE</sequence>
<evidence type="ECO:0000313" key="3">
    <source>
        <dbReference type="EMBL" id="MCT7399912.1"/>
    </source>
</evidence>
<evidence type="ECO:0000259" key="2">
    <source>
        <dbReference type="Pfam" id="PF12708"/>
    </source>
</evidence>
<feature type="domain" description="SMP-30/Gluconolactonase/LRE-like region" evidence="1">
    <location>
        <begin position="697"/>
        <end position="951"/>
    </location>
</feature>
<dbReference type="SUPFAM" id="SSF51126">
    <property type="entry name" value="Pectin lyase-like"/>
    <property type="match status" value="2"/>
</dbReference>
<proteinExistence type="predicted"/>
<evidence type="ECO:0000313" key="4">
    <source>
        <dbReference type="Proteomes" id="UP001431199"/>
    </source>
</evidence>
<dbReference type="Gene3D" id="2.160.20.10">
    <property type="entry name" value="Single-stranded right-handed beta-helix, Pectin lyase-like"/>
    <property type="match status" value="2"/>
</dbReference>
<evidence type="ECO:0000259" key="1">
    <source>
        <dbReference type="Pfam" id="PF08450"/>
    </source>
</evidence>
<dbReference type="Gene3D" id="2.120.10.30">
    <property type="entry name" value="TolB, C-terminal domain"/>
    <property type="match status" value="1"/>
</dbReference>
<keyword evidence="4" id="KW-1185">Reference proteome</keyword>
<dbReference type="GO" id="GO:0016787">
    <property type="term" value="F:hydrolase activity"/>
    <property type="evidence" value="ECO:0007669"/>
    <property type="project" value="UniProtKB-KW"/>
</dbReference>
<dbReference type="EMBL" id="JAODBU010000014">
    <property type="protein sequence ID" value="MCT7399912.1"/>
    <property type="molecule type" value="Genomic_DNA"/>
</dbReference>
<dbReference type="SUPFAM" id="SSF63829">
    <property type="entry name" value="Calcium-dependent phosphotriesterase"/>
    <property type="match status" value="1"/>
</dbReference>
<keyword evidence="3" id="KW-0378">Hydrolase</keyword>
<comment type="caution">
    <text evidence="3">The sequence shown here is derived from an EMBL/GenBank/DDBJ whole genome shotgun (WGS) entry which is preliminary data.</text>
</comment>
<dbReference type="InterPro" id="IPR011050">
    <property type="entry name" value="Pectin_lyase_fold/virulence"/>
</dbReference>
<feature type="domain" description="Rhamnogalacturonase A/B/Epimerase-like pectate lyase" evidence="2">
    <location>
        <begin position="19"/>
        <end position="235"/>
    </location>
</feature>
<accession>A0ABT2M305</accession>
<name>A0ABT2M305_9FIRM</name>
<protein>
    <submittedName>
        <fullName evidence="3">Glycoside hydrolase family 55 protein</fullName>
    </submittedName>
</protein>
<dbReference type="InterPro" id="IPR024535">
    <property type="entry name" value="RHGA/B-epi-like_pectate_lyase"/>
</dbReference>
<dbReference type="Pfam" id="PF12708">
    <property type="entry name" value="Pect-lyase_RHGA_epim"/>
    <property type="match status" value="2"/>
</dbReference>
<dbReference type="InterPro" id="IPR013658">
    <property type="entry name" value="SGL"/>
</dbReference>
<feature type="domain" description="Rhamnogalacturonase A/B/Epimerase-like pectate lyase" evidence="2">
    <location>
        <begin position="357"/>
        <end position="424"/>
    </location>
</feature>
<dbReference type="Proteomes" id="UP001431199">
    <property type="component" value="Unassembled WGS sequence"/>
</dbReference>
<dbReference type="RefSeq" id="WP_117910389.1">
    <property type="nucleotide sequence ID" value="NZ_JAODBU010000014.1"/>
</dbReference>
<dbReference type="Pfam" id="PF08450">
    <property type="entry name" value="SGL"/>
    <property type="match status" value="1"/>
</dbReference>
<organism evidence="3 4">
    <name type="scientific">Eubacterium album</name>
    <dbReference type="NCBI Taxonomy" id="2978477"/>
    <lineage>
        <taxon>Bacteria</taxon>
        <taxon>Bacillati</taxon>
        <taxon>Bacillota</taxon>
        <taxon>Clostridia</taxon>
        <taxon>Eubacteriales</taxon>
        <taxon>Eubacteriaceae</taxon>
        <taxon>Eubacterium</taxon>
    </lineage>
</organism>
<reference evidence="3" key="1">
    <citation type="submission" date="2022-09" db="EMBL/GenBank/DDBJ databases">
        <title>Eubacterium sp. LFL-14 isolated from human feces.</title>
        <authorList>
            <person name="Liu F."/>
        </authorList>
    </citation>
    <scope>NUCLEOTIDE SEQUENCE</scope>
    <source>
        <strain evidence="3">LFL-14</strain>
    </source>
</reference>